<feature type="compositionally biased region" description="Acidic residues" evidence="1">
    <location>
        <begin position="59"/>
        <end position="73"/>
    </location>
</feature>
<evidence type="ECO:0000313" key="3">
    <source>
        <dbReference type="Proteomes" id="UP000317074"/>
    </source>
</evidence>
<protein>
    <submittedName>
        <fullName evidence="2">Scaffolding protein</fullName>
    </submittedName>
</protein>
<organism evidence="2 3">
    <name type="scientific">Microbacterium phage MCubed</name>
    <dbReference type="NCBI Taxonomy" id="2593339"/>
    <lineage>
        <taxon>Viruses</taxon>
        <taxon>Duplodnaviria</taxon>
        <taxon>Heunggongvirae</taxon>
        <taxon>Uroviricota</taxon>
        <taxon>Caudoviricetes</taxon>
        <taxon>Elerivirus</taxon>
        <taxon>Elerivirus eleri</taxon>
    </lineage>
</organism>
<feature type="region of interest" description="Disordered" evidence="1">
    <location>
        <begin position="1"/>
        <end position="112"/>
    </location>
</feature>
<reference evidence="2 3" key="1">
    <citation type="submission" date="2019-06" db="EMBL/GenBank/DDBJ databases">
        <authorList>
            <person name="Katsanos J.M."/>
            <person name="Loyd J.N."/>
            <person name="Alsaleh Z."/>
            <person name="Benjamin J.G."/>
            <person name="Blaauw H.A."/>
            <person name="Baker B.R."/>
            <person name="Bethel D.J."/>
            <person name="Ditto S.V."/>
            <person name="Dobson K.A."/>
            <person name="Fink J.L."/>
            <person name="Foster K.C."/>
            <person name="Goergen S."/>
            <person name="Guce S."/>
            <person name="Gustavson A.K."/>
            <person name="Hammaker K.L."/>
            <person name="Jayes M.H."/>
            <person name="Leger B."/>
            <person name="Lorda T.J."/>
            <person name="Mensah F."/>
            <person name="Montogmery G.M."/>
            <person name="Pate M.C."/>
            <person name="Short C.J."/>
            <person name="Smith S.P."/>
            <person name="Tennant K.M."/>
            <person name="Turner C.N."/>
            <person name="Tyner K.A."/>
            <person name="Witt L.M."/>
            <person name="Yang M.Z."/>
            <person name="Tolsma S."/>
            <person name="Caruso S.M."/>
            <person name="Garlena R.A."/>
            <person name="Russell D.A."/>
            <person name="Pope W.H."/>
            <person name="Jacobs-Se D."/>
            <person name="Hatfull G.F."/>
        </authorList>
    </citation>
    <scope>NUCLEOTIDE SEQUENCE [LARGE SCALE GENOMIC DNA]</scope>
</reference>
<feature type="compositionally biased region" description="Low complexity" evidence="1">
    <location>
        <begin position="20"/>
        <end position="44"/>
    </location>
</feature>
<name>A0A514U4B3_9CAUD</name>
<feature type="compositionally biased region" description="Basic and acidic residues" evidence="1">
    <location>
        <begin position="95"/>
        <end position="111"/>
    </location>
</feature>
<dbReference type="Proteomes" id="UP000317074">
    <property type="component" value="Segment"/>
</dbReference>
<feature type="compositionally biased region" description="Basic and acidic residues" evidence="1">
    <location>
        <begin position="74"/>
        <end position="86"/>
    </location>
</feature>
<evidence type="ECO:0000313" key="2">
    <source>
        <dbReference type="EMBL" id="QDK03725.1"/>
    </source>
</evidence>
<evidence type="ECO:0000256" key="1">
    <source>
        <dbReference type="SAM" id="MobiDB-lite"/>
    </source>
</evidence>
<gene>
    <name evidence="2" type="primary">5</name>
    <name evidence="2" type="ORF">SEA_MCUBED_5</name>
</gene>
<feature type="region of interest" description="Disordered" evidence="1">
    <location>
        <begin position="178"/>
        <end position="209"/>
    </location>
</feature>
<proteinExistence type="predicted"/>
<sequence length="209" mass="22464">MRSLALSAKLPERQVAEMATTDTSSDSTTSQDETSTEDNTNTDEQATDETSGQAADGDNTAEQDDESSNDDGQDEQKPAPKPKSDPAKQALQRDLSSERKAHKASKDKVSELETQVAELTPKAELAEAWEAKYTRLEAFLQALPGSVGKALDSMSFTKRLFESEDKIEDIIKDWNKANPSATSQALGAGAGDPSKKGPSMNDILRAARG</sequence>
<accession>A0A514U4B3</accession>
<dbReference type="EMBL" id="MN096378">
    <property type="protein sequence ID" value="QDK03725.1"/>
    <property type="molecule type" value="Genomic_DNA"/>
</dbReference>